<dbReference type="RefSeq" id="WP_153041062.1">
    <property type="nucleotide sequence ID" value="NZ_LRBG01000004.1"/>
</dbReference>
<gene>
    <name evidence="1" type="ORF">CI15_06425</name>
</gene>
<dbReference type="AlphaFoldDB" id="A0A149PXN6"/>
<accession>A0A149PXN6</accession>
<dbReference type="EMBL" id="LRBG01000004">
    <property type="protein sequence ID" value="KXU89818.1"/>
    <property type="molecule type" value="Genomic_DNA"/>
</dbReference>
<evidence type="ECO:0000313" key="2">
    <source>
        <dbReference type="Proteomes" id="UP000075613"/>
    </source>
</evidence>
<dbReference type="OrthoDB" id="9094616at2"/>
<name>A0A149PXN6_9BURK</name>
<dbReference type="Proteomes" id="UP000075613">
    <property type="component" value="Unassembled WGS sequence"/>
</dbReference>
<sequence length="171" mass="18778">MFELNEQAIAAWELRSAAYHEAAHKLVYERFGGAGEAQVWKNESGHPGERAWLGQFRPLACPEQLRTAAQAFGHTVIGLPPKWKELVGVAGLVAEEMLRGDADDVDEIVEALLNVISEGAASTSDLKLMGITDIVNGELSYEVVEEAVRILRDGWQIVREEAQYLIESCSG</sequence>
<proteinExistence type="predicted"/>
<comment type="caution">
    <text evidence="1">The sequence shown here is derived from an EMBL/GenBank/DDBJ whole genome shotgun (WGS) entry which is preliminary data.</text>
</comment>
<evidence type="ECO:0000313" key="1">
    <source>
        <dbReference type="EMBL" id="KXU89818.1"/>
    </source>
</evidence>
<keyword evidence="2" id="KW-1185">Reference proteome</keyword>
<organism evidence="1 2">
    <name type="scientific">Paraburkholderia monticola</name>
    <dbReference type="NCBI Taxonomy" id="1399968"/>
    <lineage>
        <taxon>Bacteria</taxon>
        <taxon>Pseudomonadati</taxon>
        <taxon>Pseudomonadota</taxon>
        <taxon>Betaproteobacteria</taxon>
        <taxon>Burkholderiales</taxon>
        <taxon>Burkholderiaceae</taxon>
        <taxon>Paraburkholderia</taxon>
    </lineage>
</organism>
<reference evidence="1 2" key="1">
    <citation type="journal article" date="2015" name="Int. J. Syst. Evol. Microbiol.">
        <title>Burkholderia monticola sp. nov., isolated from mountain soil.</title>
        <authorList>
            <person name="Baek I."/>
            <person name="Seo B."/>
            <person name="Lee I."/>
            <person name="Yi H."/>
            <person name="Chun J."/>
        </authorList>
    </citation>
    <scope>NUCLEOTIDE SEQUENCE [LARGE SCALE GENOMIC DNA]</scope>
    <source>
        <strain evidence="1 2">JC2948</strain>
    </source>
</reference>
<protein>
    <submittedName>
        <fullName evidence="1">Uncharacterized protein</fullName>
    </submittedName>
</protein>